<dbReference type="Gene3D" id="3.40.630.30">
    <property type="match status" value="1"/>
</dbReference>
<dbReference type="Proteomes" id="UP001596044">
    <property type="component" value="Unassembled WGS sequence"/>
</dbReference>
<evidence type="ECO:0000313" key="2">
    <source>
        <dbReference type="EMBL" id="MFC5450525.1"/>
    </source>
</evidence>
<dbReference type="InterPro" id="IPR000182">
    <property type="entry name" value="GNAT_dom"/>
</dbReference>
<sequence>MDYCIRLATSHDSHSISLLFSNLTGRTISPLYIENRLHFMHDHPYNLYLYEQQGQILGTLSFRIREYADSTLKLSEAAMISSTEADQHELVGGRLRAFAEQLASQHACTGLWWVADEQETMNGTYSLSQSLYRQESGYRLIKRYL</sequence>
<reference evidence="3" key="1">
    <citation type="journal article" date="2019" name="Int. J. Syst. Evol. Microbiol.">
        <title>The Global Catalogue of Microorganisms (GCM) 10K type strain sequencing project: providing services to taxonomists for standard genome sequencing and annotation.</title>
        <authorList>
            <consortium name="The Broad Institute Genomics Platform"/>
            <consortium name="The Broad Institute Genome Sequencing Center for Infectious Disease"/>
            <person name="Wu L."/>
            <person name="Ma J."/>
        </authorList>
    </citation>
    <scope>NUCLEOTIDE SEQUENCE [LARGE SCALE GENOMIC DNA]</scope>
    <source>
        <strain evidence="3">KACC 11904</strain>
    </source>
</reference>
<organism evidence="2 3">
    <name type="scientific">Paenibacillus aestuarii</name>
    <dbReference type="NCBI Taxonomy" id="516965"/>
    <lineage>
        <taxon>Bacteria</taxon>
        <taxon>Bacillati</taxon>
        <taxon>Bacillota</taxon>
        <taxon>Bacilli</taxon>
        <taxon>Bacillales</taxon>
        <taxon>Paenibacillaceae</taxon>
        <taxon>Paenibacillus</taxon>
    </lineage>
</organism>
<evidence type="ECO:0000259" key="1">
    <source>
        <dbReference type="PROSITE" id="PS51186"/>
    </source>
</evidence>
<name>A0ABW0KAV3_9BACL</name>
<comment type="caution">
    <text evidence="2">The sequence shown here is derived from an EMBL/GenBank/DDBJ whole genome shotgun (WGS) entry which is preliminary data.</text>
</comment>
<evidence type="ECO:0000313" key="3">
    <source>
        <dbReference type="Proteomes" id="UP001596044"/>
    </source>
</evidence>
<dbReference type="SUPFAM" id="SSF55729">
    <property type="entry name" value="Acyl-CoA N-acyltransferases (Nat)"/>
    <property type="match status" value="1"/>
</dbReference>
<dbReference type="EMBL" id="JBHSMJ010000026">
    <property type="protein sequence ID" value="MFC5450525.1"/>
    <property type="molecule type" value="Genomic_DNA"/>
</dbReference>
<keyword evidence="3" id="KW-1185">Reference proteome</keyword>
<feature type="domain" description="N-acetyltransferase" evidence="1">
    <location>
        <begin position="3"/>
        <end position="145"/>
    </location>
</feature>
<gene>
    <name evidence="2" type="ORF">ACFPOG_19925</name>
</gene>
<dbReference type="InterPro" id="IPR016181">
    <property type="entry name" value="Acyl_CoA_acyltransferase"/>
</dbReference>
<dbReference type="PROSITE" id="PS51186">
    <property type="entry name" value="GNAT"/>
    <property type="match status" value="1"/>
</dbReference>
<dbReference type="RefSeq" id="WP_270885278.1">
    <property type="nucleotide sequence ID" value="NZ_JAQFVF010000088.1"/>
</dbReference>
<accession>A0ABW0KAV3</accession>
<protein>
    <recommendedName>
        <fullName evidence="1">N-acetyltransferase domain-containing protein</fullName>
    </recommendedName>
</protein>
<proteinExistence type="predicted"/>